<dbReference type="Pfam" id="PF09954">
    <property type="entry name" value="DUF2188"/>
    <property type="match status" value="1"/>
</dbReference>
<dbReference type="EMBL" id="CP021406">
    <property type="protein sequence ID" value="ATI43739.1"/>
    <property type="molecule type" value="Genomic_DNA"/>
</dbReference>
<protein>
    <recommendedName>
        <fullName evidence="4">DUF2188 domain-containing protein</fullName>
    </recommendedName>
</protein>
<evidence type="ECO:0000313" key="3">
    <source>
        <dbReference type="Proteomes" id="UP000219050"/>
    </source>
</evidence>
<name>A0A291M491_9RHOB</name>
<dbReference type="KEGG" id="cmag:CBW24_16470"/>
<accession>A0A291M491</accession>
<evidence type="ECO:0008006" key="4">
    <source>
        <dbReference type="Google" id="ProtNLM"/>
    </source>
</evidence>
<dbReference type="OrthoDB" id="8858565at2"/>
<proteinExistence type="predicted"/>
<dbReference type="InterPro" id="IPR018691">
    <property type="entry name" value="DUF2188"/>
</dbReference>
<organism evidence="2 3">
    <name type="scientific">Pacificitalea manganoxidans</name>
    <dbReference type="NCBI Taxonomy" id="1411902"/>
    <lineage>
        <taxon>Bacteria</taxon>
        <taxon>Pseudomonadati</taxon>
        <taxon>Pseudomonadota</taxon>
        <taxon>Alphaproteobacteria</taxon>
        <taxon>Rhodobacterales</taxon>
        <taxon>Paracoccaceae</taxon>
        <taxon>Pacificitalea</taxon>
    </lineage>
</organism>
<dbReference type="Proteomes" id="UP000219050">
    <property type="component" value="Plasmid pDY25-B"/>
</dbReference>
<keyword evidence="3" id="KW-1185">Reference proteome</keyword>
<sequence length="77" mass="8344">MSKGPKTHHVVPNPAGGWDVKRGGASRASSHHETKQDAVDRGREISRNQQSELRIHNRDGRIASSDSHGGDPFPPKG</sequence>
<feature type="compositionally biased region" description="Basic and acidic residues" evidence="1">
    <location>
        <begin position="30"/>
        <end position="46"/>
    </location>
</feature>
<reference evidence="2 3" key="1">
    <citation type="submission" date="2017-05" db="EMBL/GenBank/DDBJ databases">
        <title>Comparative genomic and metabolic analysis of manganese-oxidizing mechanisms in Celeribater manganoxidans DY25T: its adaption to the environment of polymetallic nodule.</title>
        <authorList>
            <person name="Wang X."/>
        </authorList>
    </citation>
    <scope>NUCLEOTIDE SEQUENCE [LARGE SCALE GENOMIC DNA]</scope>
    <source>
        <strain evidence="2 3">DY25</strain>
        <plasmid evidence="3">pdy25-b</plasmid>
    </source>
</reference>
<feature type="region of interest" description="Disordered" evidence="1">
    <location>
        <begin position="1"/>
        <end position="77"/>
    </location>
</feature>
<geneLocation type="plasmid" evidence="3">
    <name>pdy25-b</name>
</geneLocation>
<evidence type="ECO:0000256" key="1">
    <source>
        <dbReference type="SAM" id="MobiDB-lite"/>
    </source>
</evidence>
<evidence type="ECO:0000313" key="2">
    <source>
        <dbReference type="EMBL" id="ATI43739.1"/>
    </source>
</evidence>
<dbReference type="AlphaFoldDB" id="A0A291M491"/>
<keyword evidence="2" id="KW-0614">Plasmid</keyword>
<dbReference type="RefSeq" id="WP_065331965.1">
    <property type="nucleotide sequence ID" value="NZ_CP021406.1"/>
</dbReference>
<gene>
    <name evidence="2" type="ORF">CBW24_16470</name>
</gene>